<organism evidence="2 3">
    <name type="scientific">Nothobranchius furzeri</name>
    <name type="common">Turquoise killifish</name>
    <dbReference type="NCBI Taxonomy" id="105023"/>
    <lineage>
        <taxon>Eukaryota</taxon>
        <taxon>Metazoa</taxon>
        <taxon>Chordata</taxon>
        <taxon>Craniata</taxon>
        <taxon>Vertebrata</taxon>
        <taxon>Euteleostomi</taxon>
        <taxon>Actinopterygii</taxon>
        <taxon>Neopterygii</taxon>
        <taxon>Teleostei</taxon>
        <taxon>Neoteleostei</taxon>
        <taxon>Acanthomorphata</taxon>
        <taxon>Ovalentaria</taxon>
        <taxon>Atherinomorphae</taxon>
        <taxon>Cyprinodontiformes</taxon>
        <taxon>Nothobranchiidae</taxon>
        <taxon>Nothobranchius</taxon>
    </lineage>
</organism>
<sequence length="415" mass="48972">MTALSYVELFYLSKQLGRERDELSRKVTDYERDIRVLTEKHAAEKLKFKETYEKDLKQKDVDKNTKIKKANEEIARLKNKISQQEESIKKLKQENKSLKICDKKLNKMTLDEETLKDRITTIKENNEKLKAKNLKLAQEILALHKQRDLQKEEDSLHVKEKMIEKLQLDLETCKLSNQSFENDLLDAKKEIHRLQKQIKDTEAQETIAYKEKVVALQNQTEKCEALVDELWQAKRDLKRARDERENACKTMEQLREEMEEINREKESMFVDIYHKQLKIDGLGKKLDGIKANLKVEKETNILLREKYLKEKESVPQNVYKNKAECPSSDLNMWHLKVQDELNTPSTPKFSKRFDFRPKDVAPFRYNGNVVKLPPINQPVGHNVYTKKPFRGPHPNPDHCNIFNTSGSNFLYIRQT</sequence>
<name>A0A9D2Y403_NOTFU</name>
<protein>
    <submittedName>
        <fullName evidence="2">Coiled-coil domain-containing protein 18-like</fullName>
    </submittedName>
</protein>
<evidence type="ECO:0000313" key="2">
    <source>
        <dbReference type="EMBL" id="KAF7213148.1"/>
    </source>
</evidence>
<dbReference type="AlphaFoldDB" id="A0A9D2Y403"/>
<reference evidence="2" key="1">
    <citation type="submission" date="2020-03" db="EMBL/GenBank/DDBJ databases">
        <title>Intra-Species Differences in Population Size shape Life History and Genome Evolution.</title>
        <authorList>
            <person name="Willemsen D."/>
            <person name="Cui R."/>
            <person name="Valenzano D.R."/>
        </authorList>
    </citation>
    <scope>NUCLEOTIDE SEQUENCE</scope>
    <source>
        <strain evidence="2">GRZ</strain>
        <tissue evidence="2">Whole</tissue>
    </source>
</reference>
<proteinExistence type="predicted"/>
<evidence type="ECO:0000256" key="1">
    <source>
        <dbReference type="SAM" id="Coils"/>
    </source>
</evidence>
<feature type="coiled-coil region" evidence="1">
    <location>
        <begin position="13"/>
        <end position="271"/>
    </location>
</feature>
<dbReference type="EMBL" id="JAAVVJ010000010">
    <property type="protein sequence ID" value="KAF7213148.1"/>
    <property type="molecule type" value="Genomic_DNA"/>
</dbReference>
<dbReference type="Proteomes" id="UP000822369">
    <property type="component" value="Chromosome 10"/>
</dbReference>
<keyword evidence="1" id="KW-0175">Coiled coil</keyword>
<comment type="caution">
    <text evidence="2">The sequence shown here is derived from an EMBL/GenBank/DDBJ whole genome shotgun (WGS) entry which is preliminary data.</text>
</comment>
<accession>A0A9D2Y403</accession>
<evidence type="ECO:0000313" key="3">
    <source>
        <dbReference type="Proteomes" id="UP000822369"/>
    </source>
</evidence>
<gene>
    <name evidence="2" type="ORF">G4P62_007763</name>
</gene>